<evidence type="ECO:0000313" key="2">
    <source>
        <dbReference type="Ensembl" id="ENSCCNP00000029233.1"/>
    </source>
</evidence>
<organism evidence="2">
    <name type="scientific">Castor canadensis</name>
    <name type="common">American beaver</name>
    <dbReference type="NCBI Taxonomy" id="51338"/>
    <lineage>
        <taxon>Eukaryota</taxon>
        <taxon>Metazoa</taxon>
        <taxon>Chordata</taxon>
        <taxon>Craniata</taxon>
        <taxon>Vertebrata</taxon>
        <taxon>Euteleostomi</taxon>
        <taxon>Mammalia</taxon>
        <taxon>Eutheria</taxon>
        <taxon>Euarchontoglires</taxon>
        <taxon>Glires</taxon>
        <taxon>Rodentia</taxon>
        <taxon>Castorimorpha</taxon>
        <taxon>Castoridae</taxon>
        <taxon>Castor</taxon>
    </lineage>
</organism>
<proteinExistence type="predicted"/>
<reference evidence="2" key="1">
    <citation type="submission" date="2023-09" db="UniProtKB">
        <authorList>
            <consortium name="Ensembl"/>
        </authorList>
    </citation>
    <scope>IDENTIFICATION</scope>
</reference>
<dbReference type="AlphaFoldDB" id="A0A8C0ZYL9"/>
<evidence type="ECO:0000256" key="1">
    <source>
        <dbReference type="SAM" id="MobiDB-lite"/>
    </source>
</evidence>
<protein>
    <submittedName>
        <fullName evidence="2">Uncharacterized protein</fullName>
    </submittedName>
</protein>
<name>A0A8C0ZYL9_CASCN</name>
<dbReference type="Ensembl" id="ENSCCNT00000036863.1">
    <property type="protein sequence ID" value="ENSCCNP00000029233.1"/>
    <property type="gene ID" value="ENSCCNG00000028056.1"/>
</dbReference>
<feature type="region of interest" description="Disordered" evidence="1">
    <location>
        <begin position="174"/>
        <end position="193"/>
    </location>
</feature>
<feature type="region of interest" description="Disordered" evidence="1">
    <location>
        <begin position="1"/>
        <end position="59"/>
    </location>
</feature>
<feature type="region of interest" description="Disordered" evidence="1">
    <location>
        <begin position="80"/>
        <end position="103"/>
    </location>
</feature>
<sequence length="193" mass="20558">MGPRARRWSAPARPGGGCRGNPYGTRRRPPERNFQSARLPLTSAMSSSPRLGTGRQVVGSWPSALPTHGWLSHSKLRSCRSMANPAGPQPTKRPTAPRGSGTATNPVRAAGACNFLCTQPSFVCWCRRPVPSSTTKRPPTASCATEHRPPSTSRRRNGSSPCVKRATRSSALFSCGPEWADPQLRGGGEGASN</sequence>
<accession>A0A8C0ZYL9</accession>
<feature type="region of interest" description="Disordered" evidence="1">
    <location>
        <begin position="132"/>
        <end position="165"/>
    </location>
</feature>